<dbReference type="EMBL" id="JANPWZ010000260">
    <property type="protein sequence ID" value="KAJ3578105.1"/>
    <property type="molecule type" value="Genomic_DNA"/>
</dbReference>
<dbReference type="PANTHER" id="PTHR35186">
    <property type="entry name" value="ANK_REP_REGION DOMAIN-CONTAINING PROTEIN"/>
    <property type="match status" value="1"/>
</dbReference>
<evidence type="ECO:0000256" key="1">
    <source>
        <dbReference type="SAM" id="SignalP"/>
    </source>
</evidence>
<dbReference type="PANTHER" id="PTHR35186:SF4">
    <property type="entry name" value="PRION-INHIBITION AND PROPAGATION HELO DOMAIN-CONTAINING PROTEIN"/>
    <property type="match status" value="1"/>
</dbReference>
<evidence type="ECO:0000259" key="2">
    <source>
        <dbReference type="Pfam" id="PF24476"/>
    </source>
</evidence>
<proteinExistence type="predicted"/>
<sequence length="501" mass="57057">MSGFEIAGVVLGAIPLVISALEHYKAGKGAAATFFKCRDQLDTLICRLKLQQCLLYFNLVELLRDAGVEEAIEEDLTEERCRRILEESKNEEAVRAYLGVVPYSMFLEILKRYETCLTVLARKLEHIHRPTGTDDLVSILAMNDIQSLAFKKRVRFTIQRTVLKDLVEESREDRLSLQSIIQAMHTQAERTQRQPSYEATSMQRTFDKVRETVIPLFNAICKGCTCNCSKHYVRMKLPGCKSIEALKRRKTEVGVKFDLMLDQDGQFHQTTVTARRTVTSSTEIISQKKQSDKNVQFSSSVFIVINEQQPSSGASLQDKIVKDLCEAVGQAKISSRVLRLELANHHLLYDYSEPIQGTYTQHPPSEFLDLFLRKGYENFDLRMTPKQQTYLALDIASSVLQLRQTCWLDTDFRSASMRLLLYDHEGQGTPSPALYVERIVHASKTLDNTNMTPSPEPKTTLLELAIILLEIWHHQPLDACINWLGLDCTDTIETRRIAASM</sequence>
<dbReference type="AlphaFoldDB" id="A0A9W8NK12"/>
<keyword evidence="1" id="KW-0732">Signal</keyword>
<evidence type="ECO:0000313" key="3">
    <source>
        <dbReference type="EMBL" id="KAJ3578105.1"/>
    </source>
</evidence>
<reference evidence="3" key="1">
    <citation type="submission" date="2022-07" db="EMBL/GenBank/DDBJ databases">
        <title>Genome Sequence of Xylaria arbuscula.</title>
        <authorList>
            <person name="Buettner E."/>
        </authorList>
    </citation>
    <scope>NUCLEOTIDE SEQUENCE</scope>
    <source>
        <strain evidence="3">VT107</strain>
    </source>
</reference>
<feature type="signal peptide" evidence="1">
    <location>
        <begin position="1"/>
        <end position="20"/>
    </location>
</feature>
<name>A0A9W8NK12_9PEZI</name>
<dbReference type="Pfam" id="PF24476">
    <property type="entry name" value="DUF7580"/>
    <property type="match status" value="1"/>
</dbReference>
<dbReference type="Proteomes" id="UP001148614">
    <property type="component" value="Unassembled WGS sequence"/>
</dbReference>
<feature type="chain" id="PRO_5040832831" description="DUF7580 domain-containing protein" evidence="1">
    <location>
        <begin position="21"/>
        <end position="501"/>
    </location>
</feature>
<organism evidence="3 4">
    <name type="scientific">Xylaria arbuscula</name>
    <dbReference type="NCBI Taxonomy" id="114810"/>
    <lineage>
        <taxon>Eukaryota</taxon>
        <taxon>Fungi</taxon>
        <taxon>Dikarya</taxon>
        <taxon>Ascomycota</taxon>
        <taxon>Pezizomycotina</taxon>
        <taxon>Sordariomycetes</taxon>
        <taxon>Xylariomycetidae</taxon>
        <taxon>Xylariales</taxon>
        <taxon>Xylariaceae</taxon>
        <taxon>Xylaria</taxon>
    </lineage>
</organism>
<comment type="caution">
    <text evidence="3">The sequence shown here is derived from an EMBL/GenBank/DDBJ whole genome shotgun (WGS) entry which is preliminary data.</text>
</comment>
<dbReference type="VEuPathDB" id="FungiDB:F4678DRAFT_466439"/>
<keyword evidence="4" id="KW-1185">Reference proteome</keyword>
<protein>
    <recommendedName>
        <fullName evidence="2">DUF7580 domain-containing protein</fullName>
    </recommendedName>
</protein>
<gene>
    <name evidence="3" type="ORF">NPX13_g2467</name>
</gene>
<evidence type="ECO:0000313" key="4">
    <source>
        <dbReference type="Proteomes" id="UP001148614"/>
    </source>
</evidence>
<dbReference type="InterPro" id="IPR056002">
    <property type="entry name" value="DUF7580"/>
</dbReference>
<feature type="domain" description="DUF7580" evidence="2">
    <location>
        <begin position="206"/>
        <end position="479"/>
    </location>
</feature>
<accession>A0A9W8NK12</accession>